<dbReference type="OrthoDB" id="5385981at2759"/>
<organism evidence="1 2">
    <name type="scientific">Tuber borchii</name>
    <name type="common">White truffle</name>
    <dbReference type="NCBI Taxonomy" id="42251"/>
    <lineage>
        <taxon>Eukaryota</taxon>
        <taxon>Fungi</taxon>
        <taxon>Dikarya</taxon>
        <taxon>Ascomycota</taxon>
        <taxon>Pezizomycotina</taxon>
        <taxon>Pezizomycetes</taxon>
        <taxon>Pezizales</taxon>
        <taxon>Tuberaceae</taxon>
        <taxon>Tuber</taxon>
    </lineage>
</organism>
<comment type="caution">
    <text evidence="1">The sequence shown here is derived from an EMBL/GenBank/DDBJ whole genome shotgun (WGS) entry which is preliminary data.</text>
</comment>
<evidence type="ECO:0000313" key="1">
    <source>
        <dbReference type="EMBL" id="PUU79739.1"/>
    </source>
</evidence>
<evidence type="ECO:0008006" key="3">
    <source>
        <dbReference type="Google" id="ProtNLM"/>
    </source>
</evidence>
<name>A0A2T6ZW76_TUBBO</name>
<sequence>MSTTTTTTTISSFTTTTISSLPIEIHAQILRSLPSFRDVRGAILSSRLFHNAWTDSQNSIINAIAREEEEESGIQPWEPLVRLYLAERQQKFEVSADEITNHRLTLQAITYIFQSIRSAEEEYNLMLSKTSLMRDPPESPQPSPVRKPCPLELDLFTKTYLSMKLIKVYPLDLLPPLFSRIATMDLLRIRQLQRYLYPREGGGDDRGSSRLVRREFMARLPRGSGVWEGMAERMMDGEPFALWREAQERVRGIERAMKDDVLPWDMGEGAVEIVWGAGGAEGFTTVSSDGGHGGIMGLYRYV</sequence>
<evidence type="ECO:0000313" key="2">
    <source>
        <dbReference type="Proteomes" id="UP000244722"/>
    </source>
</evidence>
<gene>
    <name evidence="1" type="ORF">B9Z19DRAFT_1107485</name>
</gene>
<dbReference type="Proteomes" id="UP000244722">
    <property type="component" value="Unassembled WGS sequence"/>
</dbReference>
<proteinExistence type="predicted"/>
<keyword evidence="2" id="KW-1185">Reference proteome</keyword>
<reference evidence="1 2" key="1">
    <citation type="submission" date="2017-04" db="EMBL/GenBank/DDBJ databases">
        <title>Draft genome sequence of Tuber borchii Vittad., a whitish edible truffle.</title>
        <authorList>
            <consortium name="DOE Joint Genome Institute"/>
            <person name="Murat C."/>
            <person name="Kuo A."/>
            <person name="Barry K.W."/>
            <person name="Clum A."/>
            <person name="Dockter R.B."/>
            <person name="Fauchery L."/>
            <person name="Iotti M."/>
            <person name="Kohler A."/>
            <person name="Labutti K."/>
            <person name="Lindquist E.A."/>
            <person name="Lipzen A."/>
            <person name="Ohm R.A."/>
            <person name="Wang M."/>
            <person name="Grigoriev I.V."/>
            <person name="Zambonelli A."/>
            <person name="Martin F.M."/>
        </authorList>
    </citation>
    <scope>NUCLEOTIDE SEQUENCE [LARGE SCALE GENOMIC DNA]</scope>
    <source>
        <strain evidence="1 2">Tbo3840</strain>
    </source>
</reference>
<dbReference type="AlphaFoldDB" id="A0A2T6ZW76"/>
<dbReference type="EMBL" id="NESQ01000083">
    <property type="protein sequence ID" value="PUU79739.1"/>
    <property type="molecule type" value="Genomic_DNA"/>
</dbReference>
<accession>A0A2T6ZW76</accession>
<protein>
    <recommendedName>
        <fullName evidence="3">F-box domain-containing protein</fullName>
    </recommendedName>
</protein>